<accession>A0A160ER64</accession>
<keyword evidence="2" id="KW-1185">Reference proteome</keyword>
<dbReference type="EMBL" id="KU877344">
    <property type="protein sequence ID" value="ANB51028.1"/>
    <property type="molecule type" value="Genomic_DNA"/>
</dbReference>
<name>A0A160ER64_9VIRU</name>
<protein>
    <submittedName>
        <fullName evidence="1">Uncharacterized protein</fullName>
    </submittedName>
</protein>
<organism evidence="1 2">
    <name type="scientific">Powai lake megavirus</name>
    <dbReference type="NCBI Taxonomy" id="1842663"/>
    <lineage>
        <taxon>Viruses</taxon>
        <taxon>Varidnaviria</taxon>
        <taxon>Bamfordvirae</taxon>
        <taxon>Nucleocytoviricota</taxon>
        <taxon>Megaviricetes</taxon>
        <taxon>Imitervirales</taxon>
        <taxon>Mimiviridae</taxon>
        <taxon>Megamimivirinae</taxon>
        <taxon>Megavirus</taxon>
        <taxon>Megavirus powaiense</taxon>
    </lineage>
</organism>
<dbReference type="GeneID" id="80513390"/>
<dbReference type="KEGG" id="vg:80513390"/>
<evidence type="ECO:0000313" key="2">
    <source>
        <dbReference type="Proteomes" id="UP000241365"/>
    </source>
</evidence>
<dbReference type="RefSeq" id="YP_010776779.1">
    <property type="nucleotide sequence ID" value="NC_075034.1"/>
</dbReference>
<reference evidence="1 2" key="1">
    <citation type="journal article" date="2016" name="Genome Announc.">
        <title>Complete Genome Sequence of a New Megavirus Family Member Isolated from an Inland Water Lake for the First Time in India.</title>
        <authorList>
            <person name="Chatterjee A."/>
            <person name="Ali F."/>
            <person name="Bange D."/>
            <person name="Kondabagil K."/>
        </authorList>
    </citation>
    <scope>NUCLEOTIDE SEQUENCE [LARGE SCALE GENOMIC DNA]</scope>
    <source>
        <strain evidence="1">1</strain>
    </source>
</reference>
<proteinExistence type="predicted"/>
<dbReference type="Proteomes" id="UP000241365">
    <property type="component" value="Segment"/>
</dbReference>
<sequence length="111" mass="13584">MSQIEIYYYQRKNANSELYSFIYLSKHYVKIYSYMTNEKLCDQYVIEHLDDVFKRFNNDDNPLYQKDLQKKVKKYHTHTSISVDDIIKINDTYFMVTDFGFEVIDLDKIEY</sequence>
<evidence type="ECO:0000313" key="1">
    <source>
        <dbReference type="EMBL" id="ANB51028.1"/>
    </source>
</evidence>